<evidence type="ECO:0000313" key="2">
    <source>
        <dbReference type="Proteomes" id="UP000016505"/>
    </source>
</evidence>
<dbReference type="KEGG" id="part:PARC_b0167"/>
<evidence type="ECO:0000313" key="1">
    <source>
        <dbReference type="EMBL" id="ATC88407.1"/>
    </source>
</evidence>
<protein>
    <recommendedName>
        <fullName evidence="3">Lipoprotein</fullName>
    </recommendedName>
</protein>
<dbReference type="Proteomes" id="UP000016505">
    <property type="component" value="Chromosome II"/>
</dbReference>
<dbReference type="EMBL" id="CP011026">
    <property type="protein sequence ID" value="ATC88407.1"/>
    <property type="molecule type" value="Genomic_DNA"/>
</dbReference>
<dbReference type="PROSITE" id="PS51257">
    <property type="entry name" value="PROKAR_LIPOPROTEIN"/>
    <property type="match status" value="1"/>
</dbReference>
<organism evidence="1 2">
    <name type="scientific">Pseudoalteromonas arctica A 37-1-2</name>
    <dbReference type="NCBI Taxonomy" id="1117313"/>
    <lineage>
        <taxon>Bacteria</taxon>
        <taxon>Pseudomonadati</taxon>
        <taxon>Pseudomonadota</taxon>
        <taxon>Gammaproteobacteria</taxon>
        <taxon>Alteromonadales</taxon>
        <taxon>Pseudoalteromonadaceae</taxon>
        <taxon>Pseudoalteromonas</taxon>
    </lineage>
</organism>
<reference evidence="1 2" key="1">
    <citation type="journal article" date="2012" name="J. Bacteriol.">
        <title>Genome sequences of type strains of seven species of the marine bacterium Pseudoalteromonas.</title>
        <authorList>
            <person name="Xie B.B."/>
            <person name="Shu Y.L."/>
            <person name="Qin Q.L."/>
            <person name="Rong J.C."/>
            <person name="Zhang X.Y."/>
            <person name="Chen X.L."/>
            <person name="Shi M."/>
            <person name="He H.L."/>
            <person name="Zhou B.C."/>
            <person name="Zhang Y.Z."/>
        </authorList>
    </citation>
    <scope>NUCLEOTIDE SEQUENCE [LARGE SCALE GENOMIC DNA]</scope>
    <source>
        <strain evidence="1 2">A 37-1-2</strain>
    </source>
</reference>
<accession>A0A290SA25</accession>
<dbReference type="RefSeq" id="WP_010554973.1">
    <property type="nucleotide sequence ID" value="NZ_CP011026.1"/>
</dbReference>
<dbReference type="AlphaFoldDB" id="A0A290SA25"/>
<gene>
    <name evidence="1" type="ORF">PARC_b0167</name>
</gene>
<evidence type="ECO:0008006" key="3">
    <source>
        <dbReference type="Google" id="ProtNLM"/>
    </source>
</evidence>
<proteinExistence type="predicted"/>
<sequence>MKDYKRKTALQFYCVLLACFLTTSCTRVFDKAHGYRGPIIVTIETEDGSVPEFPFLIESVYTESCGHSSCGIDSGYRYFKTAYANKPITFPRDRLDLLQPNAYATILFKVTHPNYHYNVFTRGFGPTDADDPIHITFTVKPFAEQMNKVAGWATGPKQNMQNFTPDSREYKKADIRYRQARFNLGNMITRHITTIKTIYLPHFSKRMQQRVIEKYQPIFRVWYYGVPETDCWDMVDCRKQILKPRKAEYEGL</sequence>
<name>A0A290SA25_9GAMM</name>
<dbReference type="OrthoDB" id="6300021at2"/>